<accession>A0A379IK89</accession>
<dbReference type="KEGG" id="pfn:HZ99_14280"/>
<dbReference type="Gene3D" id="1.10.443.10">
    <property type="entry name" value="Intergrase catalytic core"/>
    <property type="match status" value="1"/>
</dbReference>
<organism evidence="3 4">
    <name type="scientific">Pseudomonas fluorescens</name>
    <dbReference type="NCBI Taxonomy" id="294"/>
    <lineage>
        <taxon>Bacteria</taxon>
        <taxon>Pseudomonadati</taxon>
        <taxon>Pseudomonadota</taxon>
        <taxon>Gammaproteobacteria</taxon>
        <taxon>Pseudomonadales</taxon>
        <taxon>Pseudomonadaceae</taxon>
        <taxon>Pseudomonas</taxon>
    </lineage>
</organism>
<dbReference type="EMBL" id="UGUS01000002">
    <property type="protein sequence ID" value="SUD33719.1"/>
    <property type="molecule type" value="Genomic_DNA"/>
</dbReference>
<keyword evidence="1" id="KW-0233">DNA recombination</keyword>
<gene>
    <name evidence="3" type="ORF">NCTC10392_05118</name>
</gene>
<evidence type="ECO:0000313" key="4">
    <source>
        <dbReference type="Proteomes" id="UP000255125"/>
    </source>
</evidence>
<feature type="domain" description="Tyr recombinase" evidence="2">
    <location>
        <begin position="178"/>
        <end position="399"/>
    </location>
</feature>
<reference evidence="3 4" key="1">
    <citation type="submission" date="2018-06" db="EMBL/GenBank/DDBJ databases">
        <authorList>
            <consortium name="Pathogen Informatics"/>
            <person name="Doyle S."/>
        </authorList>
    </citation>
    <scope>NUCLEOTIDE SEQUENCE [LARGE SCALE GENOMIC DNA]</scope>
    <source>
        <strain evidence="3 4">NCTC10392</strain>
    </source>
</reference>
<dbReference type="GO" id="GO:0003677">
    <property type="term" value="F:DNA binding"/>
    <property type="evidence" value="ECO:0007669"/>
    <property type="project" value="InterPro"/>
</dbReference>
<evidence type="ECO:0000259" key="2">
    <source>
        <dbReference type="PROSITE" id="PS51898"/>
    </source>
</evidence>
<dbReference type="AlphaFoldDB" id="A0A379IK89"/>
<sequence>MRLEVIQHPTGERIPIILDGQGFPVPAPNEWILSRRDLSGNTLTRNGRELLLLMEWLDDSGIDLESRLRSDRMFTEAELNGGLIERLRHSVKKAVPGKAPVAQNLTRIGSGTEKTPVGEETFNQRLVTVKNFLVWAFGVELGRLSSRDPMYTRMTMHQQHVERIIDKAFIAHASPVSSLRKSFTRKGLEFFNKAIHYKYPAAIGVNESVKFRNYICAMIMLMYGLRMGELLSLRVQDIVFGSISELRVVRRPVDPDDPRQPPPRVKRLARQLPLDNDVFARELSEYIEIHREAMMDNGDVDDHEYLIVSDEGEPLHLNTLGQYFRQLRIAFCGDLPPNLTSKMLRHTFSMSLERRLREAGFDEEHRRQTLAGIRGDSRLESQDTYIRAGIVESANEVLKQYHADLIPEF</sequence>
<dbReference type="SUPFAM" id="SSF56349">
    <property type="entry name" value="DNA breaking-rejoining enzymes"/>
    <property type="match status" value="1"/>
</dbReference>
<dbReference type="InterPro" id="IPR013762">
    <property type="entry name" value="Integrase-like_cat_sf"/>
</dbReference>
<dbReference type="InterPro" id="IPR011010">
    <property type="entry name" value="DNA_brk_join_enz"/>
</dbReference>
<protein>
    <submittedName>
        <fullName evidence="3">Integrase</fullName>
    </submittedName>
</protein>
<dbReference type="GO" id="GO:0015074">
    <property type="term" value="P:DNA integration"/>
    <property type="evidence" value="ECO:0007669"/>
    <property type="project" value="InterPro"/>
</dbReference>
<dbReference type="Pfam" id="PF00589">
    <property type="entry name" value="Phage_integrase"/>
    <property type="match status" value="1"/>
</dbReference>
<dbReference type="Proteomes" id="UP000255125">
    <property type="component" value="Unassembled WGS sequence"/>
</dbReference>
<dbReference type="OrthoDB" id="6819422at2"/>
<dbReference type="CDD" id="cd00397">
    <property type="entry name" value="DNA_BRE_C"/>
    <property type="match status" value="1"/>
</dbReference>
<dbReference type="InterPro" id="IPR002104">
    <property type="entry name" value="Integrase_catalytic"/>
</dbReference>
<proteinExistence type="predicted"/>
<dbReference type="GO" id="GO:0006310">
    <property type="term" value="P:DNA recombination"/>
    <property type="evidence" value="ECO:0007669"/>
    <property type="project" value="UniProtKB-KW"/>
</dbReference>
<evidence type="ECO:0000313" key="3">
    <source>
        <dbReference type="EMBL" id="SUD33719.1"/>
    </source>
</evidence>
<name>A0A379IK89_PSEFL</name>
<dbReference type="PROSITE" id="PS51898">
    <property type="entry name" value="TYR_RECOMBINASE"/>
    <property type="match status" value="1"/>
</dbReference>
<evidence type="ECO:0000256" key="1">
    <source>
        <dbReference type="ARBA" id="ARBA00023172"/>
    </source>
</evidence>